<evidence type="ECO:0000313" key="2">
    <source>
        <dbReference type="Proteomes" id="UP000504636"/>
    </source>
</evidence>
<dbReference type="Proteomes" id="UP000504636">
    <property type="component" value="Unplaced"/>
</dbReference>
<reference evidence="1 3" key="1">
    <citation type="journal article" date="2020" name="Stud. Mycol.">
        <title>101 Dothideomycetes genomes: a test case for predicting lifestyles and emergence of pathogens.</title>
        <authorList>
            <person name="Haridas S."/>
            <person name="Albert R."/>
            <person name="Binder M."/>
            <person name="Bloem J."/>
            <person name="Labutti K."/>
            <person name="Salamov A."/>
            <person name="Andreopoulos B."/>
            <person name="Baker S."/>
            <person name="Barry K."/>
            <person name="Bills G."/>
            <person name="Bluhm B."/>
            <person name="Cannon C."/>
            <person name="Castanera R."/>
            <person name="Culley D."/>
            <person name="Daum C."/>
            <person name="Ezra D."/>
            <person name="Gonzalez J."/>
            <person name="Henrissat B."/>
            <person name="Kuo A."/>
            <person name="Liang C."/>
            <person name="Lipzen A."/>
            <person name="Lutzoni F."/>
            <person name="Magnuson J."/>
            <person name="Mondo S."/>
            <person name="Nolan M."/>
            <person name="Ohm R."/>
            <person name="Pangilinan J."/>
            <person name="Park H.-J."/>
            <person name="Ramirez L."/>
            <person name="Alfaro M."/>
            <person name="Sun H."/>
            <person name="Tritt A."/>
            <person name="Yoshinaga Y."/>
            <person name="Zwiers L.-H."/>
            <person name="Turgeon B."/>
            <person name="Goodwin S."/>
            <person name="Spatafora J."/>
            <person name="Crous P."/>
            <person name="Grigoriev I."/>
        </authorList>
    </citation>
    <scope>NUCLEOTIDE SEQUENCE</scope>
    <source>
        <strain evidence="1 3">CBS 304.34</strain>
    </source>
</reference>
<dbReference type="EMBL" id="MU003694">
    <property type="protein sequence ID" value="KAF2815148.1"/>
    <property type="molecule type" value="Genomic_DNA"/>
</dbReference>
<evidence type="ECO:0000313" key="1">
    <source>
        <dbReference type="EMBL" id="KAF2815148.1"/>
    </source>
</evidence>
<dbReference type="RefSeq" id="XP_033582112.1">
    <property type="nucleotide sequence ID" value="XM_033719080.1"/>
</dbReference>
<keyword evidence="2" id="KW-1185">Reference proteome</keyword>
<protein>
    <submittedName>
        <fullName evidence="1 3">Uncharacterized protein</fullName>
    </submittedName>
</protein>
<reference evidence="3" key="2">
    <citation type="submission" date="2020-04" db="EMBL/GenBank/DDBJ databases">
        <authorList>
            <consortium name="NCBI Genome Project"/>
        </authorList>
    </citation>
    <scope>NUCLEOTIDE SEQUENCE</scope>
    <source>
        <strain evidence="3">CBS 304.34</strain>
    </source>
</reference>
<sequence>MRIPFYESFMITRHLKEFILKACPSNNPESLHRRSTRLKEQGKQRSFVKTFWQRQRNSVRKCAEEAHEAMRAKRDFCVDLHMINHETLEWRRENLVPDMIPMLKLATEHGWTVTLNVGEKEHKAWVRRKCTAAGIDKKHLRLYSWAPYGLNVRT</sequence>
<dbReference type="AlphaFoldDB" id="A0A6A6Z2V2"/>
<accession>A0A6A6Z2V2</accession>
<gene>
    <name evidence="1 3" type="ORF">BDZ99DRAFT_459086</name>
</gene>
<dbReference type="GeneID" id="54459973"/>
<proteinExistence type="predicted"/>
<evidence type="ECO:0000313" key="3">
    <source>
        <dbReference type="RefSeq" id="XP_033582112.1"/>
    </source>
</evidence>
<organism evidence="1">
    <name type="scientific">Mytilinidion resinicola</name>
    <dbReference type="NCBI Taxonomy" id="574789"/>
    <lineage>
        <taxon>Eukaryota</taxon>
        <taxon>Fungi</taxon>
        <taxon>Dikarya</taxon>
        <taxon>Ascomycota</taxon>
        <taxon>Pezizomycotina</taxon>
        <taxon>Dothideomycetes</taxon>
        <taxon>Pleosporomycetidae</taxon>
        <taxon>Mytilinidiales</taxon>
        <taxon>Mytilinidiaceae</taxon>
        <taxon>Mytilinidion</taxon>
    </lineage>
</organism>
<reference evidence="3" key="3">
    <citation type="submission" date="2025-04" db="UniProtKB">
        <authorList>
            <consortium name="RefSeq"/>
        </authorList>
    </citation>
    <scope>IDENTIFICATION</scope>
    <source>
        <strain evidence="3">CBS 304.34</strain>
    </source>
</reference>
<name>A0A6A6Z2V2_9PEZI</name>